<dbReference type="PANTHER" id="PTHR35897:SF2">
    <property type="entry name" value="METHYLTRANSFERASE DOMAIN-CONTAINING PROTEIN"/>
    <property type="match status" value="1"/>
</dbReference>
<name>G2XYU6_BOTF4</name>
<dbReference type="eggNOG" id="ENOG502S0S9">
    <property type="taxonomic scope" value="Eukaryota"/>
</dbReference>
<dbReference type="InterPro" id="IPR051654">
    <property type="entry name" value="Meroterpenoid_MTases"/>
</dbReference>
<dbReference type="STRING" id="999810.G2XYU6"/>
<organism evidence="1 2">
    <name type="scientific">Botryotinia fuckeliana (strain T4)</name>
    <name type="common">Noble rot fungus</name>
    <name type="synonym">Botrytis cinerea</name>
    <dbReference type="NCBI Taxonomy" id="999810"/>
    <lineage>
        <taxon>Eukaryota</taxon>
        <taxon>Fungi</taxon>
        <taxon>Dikarya</taxon>
        <taxon>Ascomycota</taxon>
        <taxon>Pezizomycotina</taxon>
        <taxon>Leotiomycetes</taxon>
        <taxon>Helotiales</taxon>
        <taxon>Sclerotiniaceae</taxon>
        <taxon>Botrytis</taxon>
    </lineage>
</organism>
<dbReference type="OrthoDB" id="2094832at2759"/>
<dbReference type="PANTHER" id="PTHR35897">
    <property type="entry name" value="METHYLTRANSFERASE AUSD"/>
    <property type="match status" value="1"/>
</dbReference>
<gene>
    <name evidence="1" type="ORF">BofuT4_P046510.1</name>
</gene>
<dbReference type="HOGENOM" id="CLU_095012_0_0_1"/>
<sequence>MIAVPKIIPNCARFHIILIKRVTPMLLYPISQHIPILTHLHSHATIDSIATDIPKCAIQITHDILTKRIKTTITVPISGHRQYSAMKMEPWTKSAICTFGFPSGVETHETRMAWHGTFRQVIHTWLFSASSKEHKWWLDSIDHKITPECRKLLEEYSKIPPEDVRQHIYDIREKAWAIRPYPCTGLGRFLDNLLAQSPAYKDIVARLKGGDSFIDIGCFLGQELRQLVWDLNGAPTDQLHAVGIVNHWGLGYEFFS</sequence>
<dbReference type="Proteomes" id="UP000008177">
    <property type="component" value="Unplaced contigs"/>
</dbReference>
<dbReference type="AlphaFoldDB" id="G2XYU6"/>
<proteinExistence type="predicted"/>
<dbReference type="InParanoid" id="G2XYU6"/>
<dbReference type="EMBL" id="FQ790278">
    <property type="protein sequence ID" value="CCD45633.1"/>
    <property type="molecule type" value="Genomic_DNA"/>
</dbReference>
<evidence type="ECO:0000313" key="1">
    <source>
        <dbReference type="EMBL" id="CCD45633.1"/>
    </source>
</evidence>
<accession>G2XYU6</accession>
<evidence type="ECO:0000313" key="2">
    <source>
        <dbReference type="Proteomes" id="UP000008177"/>
    </source>
</evidence>
<reference evidence="2" key="1">
    <citation type="journal article" date="2011" name="PLoS Genet.">
        <title>Genomic analysis of the necrotrophic fungal pathogens Sclerotinia sclerotiorum and Botrytis cinerea.</title>
        <authorList>
            <person name="Amselem J."/>
            <person name="Cuomo C.A."/>
            <person name="van Kan J.A."/>
            <person name="Viaud M."/>
            <person name="Benito E.P."/>
            <person name="Couloux A."/>
            <person name="Coutinho P.M."/>
            <person name="de Vries R.P."/>
            <person name="Dyer P.S."/>
            <person name="Fillinger S."/>
            <person name="Fournier E."/>
            <person name="Gout L."/>
            <person name="Hahn M."/>
            <person name="Kohn L."/>
            <person name="Lapalu N."/>
            <person name="Plummer K.M."/>
            <person name="Pradier J.M."/>
            <person name="Quevillon E."/>
            <person name="Sharon A."/>
            <person name="Simon A."/>
            <person name="ten Have A."/>
            <person name="Tudzynski B."/>
            <person name="Tudzynski P."/>
            <person name="Wincker P."/>
            <person name="Andrew M."/>
            <person name="Anthouard V."/>
            <person name="Beever R.E."/>
            <person name="Beffa R."/>
            <person name="Benoit I."/>
            <person name="Bouzid O."/>
            <person name="Brault B."/>
            <person name="Chen Z."/>
            <person name="Choquer M."/>
            <person name="Collemare J."/>
            <person name="Cotton P."/>
            <person name="Danchin E.G."/>
            <person name="Da Silva C."/>
            <person name="Gautier A."/>
            <person name="Giraud C."/>
            <person name="Giraud T."/>
            <person name="Gonzalez C."/>
            <person name="Grossetete S."/>
            <person name="Guldener U."/>
            <person name="Henrissat B."/>
            <person name="Howlett B.J."/>
            <person name="Kodira C."/>
            <person name="Kretschmer M."/>
            <person name="Lappartient A."/>
            <person name="Leroch M."/>
            <person name="Levis C."/>
            <person name="Mauceli E."/>
            <person name="Neuveglise C."/>
            <person name="Oeser B."/>
            <person name="Pearson M."/>
            <person name="Poulain J."/>
            <person name="Poussereau N."/>
            <person name="Quesneville H."/>
            <person name="Rascle C."/>
            <person name="Schumacher J."/>
            <person name="Segurens B."/>
            <person name="Sexton A."/>
            <person name="Silva E."/>
            <person name="Sirven C."/>
            <person name="Soanes D.M."/>
            <person name="Talbot N.J."/>
            <person name="Templeton M."/>
            <person name="Yandava C."/>
            <person name="Yarden O."/>
            <person name="Zeng Q."/>
            <person name="Rollins J.A."/>
            <person name="Lebrun M.H."/>
            <person name="Dickman M."/>
        </authorList>
    </citation>
    <scope>NUCLEOTIDE SEQUENCE [LARGE SCALE GENOMIC DNA]</scope>
    <source>
        <strain evidence="2">T4</strain>
    </source>
</reference>
<protein>
    <submittedName>
        <fullName evidence="1">Uncharacterized protein</fullName>
    </submittedName>
</protein>